<dbReference type="Proteomes" id="UP000654075">
    <property type="component" value="Unassembled WGS sequence"/>
</dbReference>
<feature type="region of interest" description="Disordered" evidence="1">
    <location>
        <begin position="16"/>
        <end position="40"/>
    </location>
</feature>
<dbReference type="Pfam" id="PF13679">
    <property type="entry name" value="Methyltransf_32"/>
    <property type="match status" value="1"/>
</dbReference>
<dbReference type="SUPFAM" id="SSF53335">
    <property type="entry name" value="S-adenosyl-L-methionine-dependent methyltransferases"/>
    <property type="match status" value="1"/>
</dbReference>
<reference evidence="3" key="1">
    <citation type="submission" date="2021-02" db="EMBL/GenBank/DDBJ databases">
        <authorList>
            <person name="Dougan E. K."/>
            <person name="Rhodes N."/>
            <person name="Thang M."/>
            <person name="Chan C."/>
        </authorList>
    </citation>
    <scope>NUCLEOTIDE SEQUENCE</scope>
</reference>
<dbReference type="Gene3D" id="3.40.50.150">
    <property type="entry name" value="Vaccinia Virus protein VP39"/>
    <property type="match status" value="1"/>
</dbReference>
<dbReference type="OMA" id="FEACGIR"/>
<dbReference type="PANTHER" id="PTHR32301:SF6">
    <property type="entry name" value="GOLVESIN-RELATED"/>
    <property type="match status" value="1"/>
</dbReference>
<feature type="compositionally biased region" description="Low complexity" evidence="1">
    <location>
        <begin position="68"/>
        <end position="103"/>
    </location>
</feature>
<dbReference type="EMBL" id="CAJNNV010025640">
    <property type="protein sequence ID" value="CAE8615472.1"/>
    <property type="molecule type" value="Genomic_DNA"/>
</dbReference>
<feature type="domain" description="Methyltransferase" evidence="2">
    <location>
        <begin position="212"/>
        <end position="331"/>
    </location>
</feature>
<gene>
    <name evidence="3" type="ORF">PGLA1383_LOCUS33186</name>
</gene>
<organism evidence="3 4">
    <name type="scientific">Polarella glacialis</name>
    <name type="common">Dinoflagellate</name>
    <dbReference type="NCBI Taxonomy" id="89957"/>
    <lineage>
        <taxon>Eukaryota</taxon>
        <taxon>Sar</taxon>
        <taxon>Alveolata</taxon>
        <taxon>Dinophyceae</taxon>
        <taxon>Suessiales</taxon>
        <taxon>Suessiaceae</taxon>
        <taxon>Polarella</taxon>
    </lineage>
</organism>
<accession>A0A813FXZ3</accession>
<dbReference type="AlphaFoldDB" id="A0A813FXZ3"/>
<comment type="caution">
    <text evidence="3">The sequence shown here is derived from an EMBL/GenBank/DDBJ whole genome shotgun (WGS) entry which is preliminary data.</text>
</comment>
<dbReference type="OrthoDB" id="439522at2759"/>
<evidence type="ECO:0000259" key="2">
    <source>
        <dbReference type="Pfam" id="PF13679"/>
    </source>
</evidence>
<evidence type="ECO:0000256" key="1">
    <source>
        <dbReference type="SAM" id="MobiDB-lite"/>
    </source>
</evidence>
<dbReference type="InterPro" id="IPR029063">
    <property type="entry name" value="SAM-dependent_MTases_sf"/>
</dbReference>
<dbReference type="PANTHER" id="PTHR32301">
    <property type="entry name" value="COUNTIN RECEPTOR CNR3-RELATED"/>
    <property type="match status" value="1"/>
</dbReference>
<feature type="compositionally biased region" description="Low complexity" evidence="1">
    <location>
        <begin position="18"/>
        <end position="40"/>
    </location>
</feature>
<evidence type="ECO:0000313" key="3">
    <source>
        <dbReference type="EMBL" id="CAE8615472.1"/>
    </source>
</evidence>
<dbReference type="InterPro" id="IPR025714">
    <property type="entry name" value="Methyltranfer_dom"/>
</dbReference>
<protein>
    <recommendedName>
        <fullName evidence="2">Methyltransferase domain-containing protein</fullName>
    </recommendedName>
</protein>
<proteinExistence type="predicted"/>
<feature type="region of interest" description="Disordered" evidence="1">
    <location>
        <begin position="61"/>
        <end position="113"/>
    </location>
</feature>
<name>A0A813FXZ3_POLGL</name>
<sequence length="411" mass="44513">MPVRAEKRSAVVAEQTENANNNNNNNHSNNNSNNNNNANAAEPGVWWPSCWRGFGLLTHGEERHKNKNNNNNKNSNDKNNNNNNNHNKNNKNNNNNSNNSNNKQRSAEAYGGRGVGVSKELDWMEELQLPMRRNTLDPHAMVAELPEAARSRLVDHFAASVSFSPELKAVAEHILQHAPRLLRAKELLETVEAFKQIANFAADASKARGGVPLARAYDVACGHGLLGCLLAYRFPKAKITCCDTAPMRPALQAYIAAFEACGIRSFEGEAVLGNLEFVQGELAKVVQERELEADSSQLAMVAAVHACNSAAPEAIAAAEAAGAVWCVMPCCIPDGTYFPCAIRGSASGDDTVRYLLQCGAIAGQHRAERVNAIDSRITNRNFLLCGGAGWADNEERKLSCTGPSPQPSGKK</sequence>
<evidence type="ECO:0000313" key="4">
    <source>
        <dbReference type="Proteomes" id="UP000654075"/>
    </source>
</evidence>
<dbReference type="InterPro" id="IPR053259">
    <property type="entry name" value="Golvesin-related_Golgi"/>
</dbReference>
<keyword evidence="4" id="KW-1185">Reference proteome</keyword>